<keyword evidence="9 23" id="KW-0812">Transmembrane</keyword>
<proteinExistence type="inferred from homology"/>
<dbReference type="InterPro" id="IPR050290">
    <property type="entry name" value="NAD(P)H-Q_Oxidoreduct_6"/>
</dbReference>
<dbReference type="PANTHER" id="PTHR48479">
    <property type="entry name" value="NAD(P)H-QUINONE OXIDOREDUCTASE SUBUNIT 6, CHLOROPLASTIC"/>
    <property type="match status" value="1"/>
</dbReference>
<feature type="transmembrane region" description="Helical" evidence="23">
    <location>
        <begin position="78"/>
        <end position="99"/>
    </location>
</feature>
<comment type="function">
    <text evidence="1">NDH shuttles electrons from NAD(P)H:plastoquinone, via FMN and iron-sulfur (Fe-S) centers, to quinones in the photosynthetic chain and possibly in a chloroplast respiratory chain. The immediate electron acceptor for the enzyme in this species is believed to be plastoquinone. Couples the redox reaction to proton translocation, and thus conserves the redox energy in a proton gradient.</text>
</comment>
<keyword evidence="6" id="KW-0813">Transport</keyword>
<comment type="catalytic activity">
    <reaction evidence="21">
        <text>a plastoquinone + NADH + (n+1) H(+)(in) = a plastoquinol + NAD(+) + n H(+)(out)</text>
        <dbReference type="Rhea" id="RHEA:42608"/>
        <dbReference type="Rhea" id="RHEA-COMP:9561"/>
        <dbReference type="Rhea" id="RHEA-COMP:9562"/>
        <dbReference type="ChEBI" id="CHEBI:15378"/>
        <dbReference type="ChEBI" id="CHEBI:17757"/>
        <dbReference type="ChEBI" id="CHEBI:57540"/>
        <dbReference type="ChEBI" id="CHEBI:57945"/>
        <dbReference type="ChEBI" id="CHEBI:62192"/>
    </reaction>
</comment>
<evidence type="ECO:0000256" key="19">
    <source>
        <dbReference type="ARBA" id="ARBA00031648"/>
    </source>
</evidence>
<evidence type="ECO:0000256" key="11">
    <source>
        <dbReference type="ARBA" id="ARBA00022857"/>
    </source>
</evidence>
<evidence type="ECO:0000256" key="15">
    <source>
        <dbReference type="ARBA" id="ARBA00023027"/>
    </source>
</evidence>
<evidence type="ECO:0000256" key="9">
    <source>
        <dbReference type="ARBA" id="ARBA00022692"/>
    </source>
</evidence>
<comment type="caution">
    <text evidence="24">The sequence shown here is derived from an EMBL/GenBank/DDBJ whole genome shotgun (WGS) entry which is preliminary data.</text>
</comment>
<comment type="subunit">
    <text evidence="4">NDH is composed of at least 16 different subunits, 5 of which are encoded in the nucleus.</text>
</comment>
<evidence type="ECO:0000313" key="25">
    <source>
        <dbReference type="Proteomes" id="UP000541444"/>
    </source>
</evidence>
<feature type="region of interest" description="Disordered" evidence="22">
    <location>
        <begin position="1"/>
        <end position="24"/>
    </location>
</feature>
<keyword evidence="7" id="KW-0150">Chloroplast</keyword>
<keyword evidence="13" id="KW-1278">Translocase</keyword>
<dbReference type="GO" id="GO:0009535">
    <property type="term" value="C:chloroplast thylakoid membrane"/>
    <property type="evidence" value="ECO:0007669"/>
    <property type="project" value="UniProtKB-SubCell"/>
</dbReference>
<evidence type="ECO:0000256" key="17">
    <source>
        <dbReference type="ARBA" id="ARBA00023136"/>
    </source>
</evidence>
<evidence type="ECO:0000256" key="5">
    <source>
        <dbReference type="ARBA" id="ARBA00018131"/>
    </source>
</evidence>
<evidence type="ECO:0000256" key="16">
    <source>
        <dbReference type="ARBA" id="ARBA00023078"/>
    </source>
</evidence>
<keyword evidence="12" id="KW-0618">Plastoquinone</keyword>
<evidence type="ECO:0000256" key="22">
    <source>
        <dbReference type="SAM" id="MobiDB-lite"/>
    </source>
</evidence>
<dbReference type="Proteomes" id="UP000541444">
    <property type="component" value="Unassembled WGS sequence"/>
</dbReference>
<evidence type="ECO:0000256" key="23">
    <source>
        <dbReference type="SAM" id="Phobius"/>
    </source>
</evidence>
<sequence>MEESIASGASQVSESECEEEEGGDGCGGLLGEGGVPQSLMDLTPEALHYMQELKSELATIEKGVYIYRVHNERALKPAINFGLALSLGLVLVCISLFHIQWNSHSVAAAQLLIYVGAVNVLIVFAMMLINGSEYNEYYNDFHIWTVADRGTQGIMVFM</sequence>
<dbReference type="InterPro" id="IPR042106">
    <property type="entry name" value="Nuo/plastoQ_OxRdtase_6_NuoJ"/>
</dbReference>
<evidence type="ECO:0000256" key="12">
    <source>
        <dbReference type="ARBA" id="ARBA00022957"/>
    </source>
</evidence>
<evidence type="ECO:0000256" key="7">
    <source>
        <dbReference type="ARBA" id="ARBA00022528"/>
    </source>
</evidence>
<dbReference type="AlphaFoldDB" id="A0A7J7LKW3"/>
<evidence type="ECO:0000256" key="18">
    <source>
        <dbReference type="ARBA" id="ARBA00029875"/>
    </source>
</evidence>
<dbReference type="InterPro" id="IPR001457">
    <property type="entry name" value="NADH_UbQ/plastoQ_OxRdtase_su6"/>
</dbReference>
<keyword evidence="16" id="KW-0793">Thylakoid</keyword>
<dbReference type="GO" id="GO:0048038">
    <property type="term" value="F:quinone binding"/>
    <property type="evidence" value="ECO:0007669"/>
    <property type="project" value="UniProtKB-KW"/>
</dbReference>
<dbReference type="PANTHER" id="PTHR48479:SF1">
    <property type="entry name" value="NAD(P)H-QUINONE OXIDOREDUCTASE SUBUNIT 6, CHLOROPLASTIC"/>
    <property type="match status" value="1"/>
</dbReference>
<comment type="subcellular location">
    <subcellularLocation>
        <location evidence="2">Plastid</location>
        <location evidence="2">Chloroplast thylakoid membrane</location>
        <topology evidence="2">Multi-pass membrane protein</topology>
    </subcellularLocation>
</comment>
<accession>A0A7J7LKW3</accession>
<protein>
    <recommendedName>
        <fullName evidence="5">NAD(P)H-quinone oxidoreductase subunit 6, chloroplastic</fullName>
    </recommendedName>
    <alternativeName>
        <fullName evidence="19">NAD(P)H dehydrogenase subunit 6</fullName>
    </alternativeName>
    <alternativeName>
        <fullName evidence="18">NADH-plastoquinone oxidoreductase subunit 6</fullName>
    </alternativeName>
</protein>
<keyword evidence="17 23" id="KW-0472">Membrane</keyword>
<gene>
    <name evidence="24" type="ORF">GIB67_011863</name>
</gene>
<keyword evidence="15" id="KW-0520">NAD</keyword>
<feature type="transmembrane region" description="Helical" evidence="23">
    <location>
        <begin position="111"/>
        <end position="129"/>
    </location>
</feature>
<dbReference type="EMBL" id="JACGCM010002215">
    <property type="protein sequence ID" value="KAF6143180.1"/>
    <property type="molecule type" value="Genomic_DNA"/>
</dbReference>
<evidence type="ECO:0000256" key="10">
    <source>
        <dbReference type="ARBA" id="ARBA00022719"/>
    </source>
</evidence>
<dbReference type="Gene3D" id="1.20.120.1200">
    <property type="entry name" value="NADH-ubiquinone/plastoquinone oxidoreductase chain 6, subunit NuoJ"/>
    <property type="match status" value="1"/>
</dbReference>
<comment type="catalytic activity">
    <reaction evidence="20">
        <text>a plastoquinone + NADPH + (n+1) H(+)(in) = a plastoquinol + NADP(+) + n H(+)(out)</text>
        <dbReference type="Rhea" id="RHEA:42612"/>
        <dbReference type="Rhea" id="RHEA-COMP:9561"/>
        <dbReference type="Rhea" id="RHEA-COMP:9562"/>
        <dbReference type="ChEBI" id="CHEBI:15378"/>
        <dbReference type="ChEBI" id="CHEBI:17757"/>
        <dbReference type="ChEBI" id="CHEBI:57783"/>
        <dbReference type="ChEBI" id="CHEBI:58349"/>
        <dbReference type="ChEBI" id="CHEBI:62192"/>
    </reaction>
</comment>
<keyword evidence="11" id="KW-0521">NADP</keyword>
<evidence type="ECO:0000256" key="4">
    <source>
        <dbReference type="ARBA" id="ARBA00011199"/>
    </source>
</evidence>
<evidence type="ECO:0000256" key="8">
    <source>
        <dbReference type="ARBA" id="ARBA00022640"/>
    </source>
</evidence>
<organism evidence="24 25">
    <name type="scientific">Kingdonia uniflora</name>
    <dbReference type="NCBI Taxonomy" id="39325"/>
    <lineage>
        <taxon>Eukaryota</taxon>
        <taxon>Viridiplantae</taxon>
        <taxon>Streptophyta</taxon>
        <taxon>Embryophyta</taxon>
        <taxon>Tracheophyta</taxon>
        <taxon>Spermatophyta</taxon>
        <taxon>Magnoliopsida</taxon>
        <taxon>Ranunculales</taxon>
        <taxon>Circaeasteraceae</taxon>
        <taxon>Kingdonia</taxon>
    </lineage>
</organism>
<dbReference type="Pfam" id="PF00499">
    <property type="entry name" value="Oxidored_q3"/>
    <property type="match status" value="1"/>
</dbReference>
<dbReference type="OrthoDB" id="1893972at2759"/>
<keyword evidence="25" id="KW-1185">Reference proteome</keyword>
<reference evidence="24 25" key="1">
    <citation type="journal article" date="2020" name="IScience">
        <title>Genome Sequencing of the Endangered Kingdonia uniflora (Circaeasteraceae, Ranunculales) Reveals Potential Mechanisms of Evolutionary Specialization.</title>
        <authorList>
            <person name="Sun Y."/>
            <person name="Deng T."/>
            <person name="Zhang A."/>
            <person name="Moore M.J."/>
            <person name="Landis J.B."/>
            <person name="Lin N."/>
            <person name="Zhang H."/>
            <person name="Zhang X."/>
            <person name="Huang J."/>
            <person name="Zhang X."/>
            <person name="Sun H."/>
            <person name="Wang H."/>
        </authorList>
    </citation>
    <scope>NUCLEOTIDE SEQUENCE [LARGE SCALE GENOMIC DNA]</scope>
    <source>
        <strain evidence="24">TB1705</strain>
        <tissue evidence="24">Leaf</tissue>
    </source>
</reference>
<evidence type="ECO:0000256" key="3">
    <source>
        <dbReference type="ARBA" id="ARBA00005698"/>
    </source>
</evidence>
<keyword evidence="14 23" id="KW-1133">Transmembrane helix</keyword>
<dbReference type="GO" id="GO:0008137">
    <property type="term" value="F:NADH dehydrogenase (ubiquinone) activity"/>
    <property type="evidence" value="ECO:0007669"/>
    <property type="project" value="InterPro"/>
</dbReference>
<comment type="similarity">
    <text evidence="3">Belongs to the complex I subunit 6 family.</text>
</comment>
<evidence type="ECO:0000256" key="20">
    <source>
        <dbReference type="ARBA" id="ARBA00047726"/>
    </source>
</evidence>
<name>A0A7J7LKW3_9MAGN</name>
<evidence type="ECO:0000256" key="14">
    <source>
        <dbReference type="ARBA" id="ARBA00022989"/>
    </source>
</evidence>
<keyword evidence="10" id="KW-0874">Quinone</keyword>
<evidence type="ECO:0000256" key="1">
    <source>
        <dbReference type="ARBA" id="ARBA00004059"/>
    </source>
</evidence>
<evidence type="ECO:0000313" key="24">
    <source>
        <dbReference type="EMBL" id="KAF6143180.1"/>
    </source>
</evidence>
<evidence type="ECO:0000256" key="2">
    <source>
        <dbReference type="ARBA" id="ARBA00004454"/>
    </source>
</evidence>
<evidence type="ECO:0000256" key="6">
    <source>
        <dbReference type="ARBA" id="ARBA00022448"/>
    </source>
</evidence>
<evidence type="ECO:0000256" key="21">
    <source>
        <dbReference type="ARBA" id="ARBA00048026"/>
    </source>
</evidence>
<keyword evidence="8" id="KW-0934">Plastid</keyword>
<evidence type="ECO:0000256" key="13">
    <source>
        <dbReference type="ARBA" id="ARBA00022967"/>
    </source>
</evidence>